<evidence type="ECO:0000313" key="5">
    <source>
        <dbReference type="Proteomes" id="UP000440694"/>
    </source>
</evidence>
<gene>
    <name evidence="4" type="ORF">GIW81_06640</name>
</gene>
<dbReference type="InterPro" id="IPR011008">
    <property type="entry name" value="Dimeric_a/b-barrel"/>
</dbReference>
<evidence type="ECO:0000313" key="4">
    <source>
        <dbReference type="EMBL" id="MTD94013.1"/>
    </source>
</evidence>
<feature type="region of interest" description="Disordered" evidence="2">
    <location>
        <begin position="178"/>
        <end position="197"/>
    </location>
</feature>
<comment type="caution">
    <text evidence="4">The sequence shown here is derived from an EMBL/GenBank/DDBJ whole genome shotgun (WGS) entry which is preliminary data.</text>
</comment>
<feature type="domain" description="YCII-related" evidence="3">
    <location>
        <begin position="54"/>
        <end position="166"/>
    </location>
</feature>
<organism evidence="4 5">
    <name type="scientific">Hyphomicrobium album</name>
    <dbReference type="NCBI Taxonomy" id="2665159"/>
    <lineage>
        <taxon>Bacteria</taxon>
        <taxon>Pseudomonadati</taxon>
        <taxon>Pseudomonadota</taxon>
        <taxon>Alphaproteobacteria</taxon>
        <taxon>Hyphomicrobiales</taxon>
        <taxon>Hyphomicrobiaceae</taxon>
        <taxon>Hyphomicrobium</taxon>
    </lineage>
</organism>
<evidence type="ECO:0000259" key="3">
    <source>
        <dbReference type="Pfam" id="PF03795"/>
    </source>
</evidence>
<protein>
    <submittedName>
        <fullName evidence="4">YciI family protein</fullName>
    </submittedName>
</protein>
<evidence type="ECO:0000256" key="2">
    <source>
        <dbReference type="SAM" id="MobiDB-lite"/>
    </source>
</evidence>
<feature type="compositionally biased region" description="Basic and acidic residues" evidence="2">
    <location>
        <begin position="179"/>
        <end position="197"/>
    </location>
</feature>
<sequence>MLRRPGLSAASISSSSRNGKNLRGVSIPRCAVRRQCRAGQRPGSPPPTDGERIMKVLGMLRADPSSEAGQPPTKDQMERMGAFLEEVTNAGVILSGDGLRPTKYGKRVSLKDGKFSVVDGPFTESKELVASYALLQVDSMEEAEKWTRRFLEVFGQGQCELRPIIEASDFPSDVFTAEEQAREAKTRAQMEKNARHR</sequence>
<proteinExistence type="inferred from homology"/>
<feature type="region of interest" description="Disordered" evidence="2">
    <location>
        <begin position="1"/>
        <end position="26"/>
    </location>
</feature>
<dbReference type="AlphaFoldDB" id="A0A6I3KI54"/>
<name>A0A6I3KI54_9HYPH</name>
<dbReference type="Pfam" id="PF03795">
    <property type="entry name" value="YCII"/>
    <property type="match status" value="1"/>
</dbReference>
<dbReference type="PANTHER" id="PTHR35174">
    <property type="entry name" value="BLL7171 PROTEIN-RELATED"/>
    <property type="match status" value="1"/>
</dbReference>
<comment type="similarity">
    <text evidence="1">Belongs to the YciI family.</text>
</comment>
<dbReference type="Proteomes" id="UP000440694">
    <property type="component" value="Unassembled WGS sequence"/>
</dbReference>
<keyword evidence="5" id="KW-1185">Reference proteome</keyword>
<dbReference type="EMBL" id="WMBQ01000001">
    <property type="protein sequence ID" value="MTD94013.1"/>
    <property type="molecule type" value="Genomic_DNA"/>
</dbReference>
<dbReference type="Gene3D" id="3.30.70.1060">
    <property type="entry name" value="Dimeric alpha+beta barrel"/>
    <property type="match status" value="1"/>
</dbReference>
<dbReference type="SUPFAM" id="SSF54909">
    <property type="entry name" value="Dimeric alpha+beta barrel"/>
    <property type="match status" value="1"/>
</dbReference>
<dbReference type="InterPro" id="IPR005545">
    <property type="entry name" value="YCII"/>
</dbReference>
<accession>A0A6I3KI54</accession>
<reference evidence="4 5" key="1">
    <citation type="submission" date="2019-11" db="EMBL/GenBank/DDBJ databases">
        <title>Identification of a novel strain.</title>
        <authorList>
            <person name="Xu Q."/>
            <person name="Wang G."/>
        </authorList>
    </citation>
    <scope>NUCLEOTIDE SEQUENCE [LARGE SCALE GENOMIC DNA]</scope>
    <source>
        <strain evidence="5">xq</strain>
    </source>
</reference>
<evidence type="ECO:0000256" key="1">
    <source>
        <dbReference type="ARBA" id="ARBA00007689"/>
    </source>
</evidence>